<dbReference type="OrthoDB" id="40855at10239"/>
<dbReference type="EMBL" id="AP017924">
    <property type="protein sequence ID" value="BAW19074.1"/>
    <property type="molecule type" value="Genomic_DNA"/>
</dbReference>
<protein>
    <submittedName>
        <fullName evidence="1">Uncharacterized protein</fullName>
    </submittedName>
</protein>
<accession>A0A1L7N1D0</accession>
<evidence type="ECO:0000313" key="2">
    <source>
        <dbReference type="Proteomes" id="UP000222831"/>
    </source>
</evidence>
<organism evidence="1 2">
    <name type="scientific">Ralstonia phage RP12</name>
    <dbReference type="NCBI Taxonomy" id="1923889"/>
    <lineage>
        <taxon>Viruses</taxon>
        <taxon>Duplodnaviria</taxon>
        <taxon>Heunggongvirae</taxon>
        <taxon>Uroviricota</taxon>
        <taxon>Caudoviricetes</taxon>
        <taxon>Chimalliviridae</taxon>
        <taxon>Ripduovirus</taxon>
        <taxon>Ripduovirus RP12</taxon>
    </lineage>
</organism>
<reference evidence="1 2" key="1">
    <citation type="submission" date="2016-12" db="EMBL/GenBank/DDBJ databases">
        <title>Characterization of two jumbo phages RP12 and RP31 infecting the phytopathogen Ralstonia solanacearum.</title>
        <authorList>
            <person name="Kawasaki T."/>
            <person name="Yoshikawa G."/>
            <person name="Ogata H."/>
            <person name="Yamada T."/>
        </authorList>
    </citation>
    <scope>NUCLEOTIDE SEQUENCE [LARGE SCALE GENOMIC DNA]</scope>
    <source>
        <strain evidence="1 2">RP12</strain>
    </source>
</reference>
<name>A0A1L7N1D0_9CAUD</name>
<evidence type="ECO:0000313" key="1">
    <source>
        <dbReference type="EMBL" id="BAW19074.1"/>
    </source>
</evidence>
<dbReference type="GeneID" id="40074495"/>
<dbReference type="Proteomes" id="UP000222831">
    <property type="component" value="Segment"/>
</dbReference>
<dbReference type="KEGG" id="vg:40074495"/>
<keyword evidence="2" id="KW-1185">Reference proteome</keyword>
<proteinExistence type="predicted"/>
<dbReference type="RefSeq" id="YP_009598793.1">
    <property type="nucleotide sequence ID" value="NC_041911.1"/>
</dbReference>
<sequence length="141" mass="16215">MNKSELIVAYERFRKQHRLTIKELVLSAGGALLMIGLRKETEDLDLDISEELYDQIKRKLCRYEGAEVRTTIMGEYIAYGDYALHRGISPDKKYVVVNGVCCYSAAEILIQKENIQRPPEHVEKLALDQQDMAKLRERLAA</sequence>